<gene>
    <name evidence="6" type="ORF">SAMN04490178_10895</name>
</gene>
<evidence type="ECO:0000313" key="6">
    <source>
        <dbReference type="EMBL" id="SEO99890.1"/>
    </source>
</evidence>
<dbReference type="InterPro" id="IPR001347">
    <property type="entry name" value="SIS_dom"/>
</dbReference>
<dbReference type="SUPFAM" id="SSF46689">
    <property type="entry name" value="Homeodomain-like"/>
    <property type="match status" value="1"/>
</dbReference>
<dbReference type="InterPro" id="IPR009057">
    <property type="entry name" value="Homeodomain-like_sf"/>
</dbReference>
<dbReference type="InterPro" id="IPR000281">
    <property type="entry name" value="HTH_RpiR"/>
</dbReference>
<evidence type="ECO:0000259" key="4">
    <source>
        <dbReference type="PROSITE" id="PS51071"/>
    </source>
</evidence>
<sequence length="286" mass="31750">MDRDQNPNACLSTIQSMFQTLTKTEKKLAEYILNNPAEVVHLTITELADRCVTAEATITRLCKKLNYSGFQSLKISLATDIYQPFESVYNEVNVDDPLQTVIGKIFQNINEGLQDTLKLLHTEALDRAISAVLSARRIDVYGSGGSAVIAADVEHRFSRFGIPVRAYADQHMQASSAALLHRHDVVIAISHTGSNRDVIQAVKIAKDNEATIIALTSHLRSPLGQIADIVLQGMAREVNYRTEAMSSRLVHLAILDVLYVGAMLRQPDRITDNMQKIRQAIASRRL</sequence>
<keyword evidence="2 6" id="KW-0238">DNA-binding</keyword>
<dbReference type="PANTHER" id="PTHR30514">
    <property type="entry name" value="GLUCOKINASE"/>
    <property type="match status" value="1"/>
</dbReference>
<keyword evidence="3" id="KW-0804">Transcription</keyword>
<reference evidence="6 7" key="1">
    <citation type="submission" date="2016-10" db="EMBL/GenBank/DDBJ databases">
        <authorList>
            <person name="de Groot N.N."/>
        </authorList>
    </citation>
    <scope>NUCLEOTIDE SEQUENCE [LARGE SCALE GENOMIC DNA]</scope>
    <source>
        <strain evidence="6 7">DSM 13305</strain>
    </source>
</reference>
<dbReference type="Proteomes" id="UP000198847">
    <property type="component" value="Unassembled WGS sequence"/>
</dbReference>
<feature type="domain" description="HTH rpiR-type" evidence="4">
    <location>
        <begin position="8"/>
        <end position="84"/>
    </location>
</feature>
<evidence type="ECO:0000256" key="3">
    <source>
        <dbReference type="ARBA" id="ARBA00023163"/>
    </source>
</evidence>
<dbReference type="Pfam" id="PF01380">
    <property type="entry name" value="SIS"/>
    <property type="match status" value="1"/>
</dbReference>
<dbReference type="STRING" id="112903.SAMN04490178_10895"/>
<dbReference type="InterPro" id="IPR047640">
    <property type="entry name" value="RpiR-like"/>
</dbReference>
<dbReference type="GO" id="GO:0097367">
    <property type="term" value="F:carbohydrate derivative binding"/>
    <property type="evidence" value="ECO:0007669"/>
    <property type="project" value="InterPro"/>
</dbReference>
<dbReference type="Gene3D" id="1.10.10.10">
    <property type="entry name" value="Winged helix-like DNA-binding domain superfamily/Winged helix DNA-binding domain"/>
    <property type="match status" value="1"/>
</dbReference>
<evidence type="ECO:0000259" key="5">
    <source>
        <dbReference type="PROSITE" id="PS51464"/>
    </source>
</evidence>
<keyword evidence="1" id="KW-0805">Transcription regulation</keyword>
<dbReference type="Gene3D" id="3.40.50.10490">
    <property type="entry name" value="Glucose-6-phosphate isomerase like protein, domain 1"/>
    <property type="match status" value="1"/>
</dbReference>
<feature type="domain" description="SIS" evidence="5">
    <location>
        <begin position="128"/>
        <end position="268"/>
    </location>
</feature>
<organism evidence="6 7">
    <name type="scientific">Propionispora vibrioides</name>
    <dbReference type="NCBI Taxonomy" id="112903"/>
    <lineage>
        <taxon>Bacteria</taxon>
        <taxon>Bacillati</taxon>
        <taxon>Bacillota</taxon>
        <taxon>Negativicutes</taxon>
        <taxon>Selenomonadales</taxon>
        <taxon>Sporomusaceae</taxon>
        <taxon>Propionispora</taxon>
    </lineage>
</organism>
<dbReference type="AlphaFoldDB" id="A0A1H8U9I1"/>
<dbReference type="Pfam" id="PF01418">
    <property type="entry name" value="HTH_6"/>
    <property type="match status" value="1"/>
</dbReference>
<dbReference type="SUPFAM" id="SSF53697">
    <property type="entry name" value="SIS domain"/>
    <property type="match status" value="1"/>
</dbReference>
<name>A0A1H8U9I1_9FIRM</name>
<dbReference type="RefSeq" id="WP_091745811.1">
    <property type="nucleotide sequence ID" value="NZ_FODY01000008.1"/>
</dbReference>
<dbReference type="InterPro" id="IPR036388">
    <property type="entry name" value="WH-like_DNA-bd_sf"/>
</dbReference>
<dbReference type="PANTHER" id="PTHR30514:SF1">
    <property type="entry name" value="HTH-TYPE TRANSCRIPTIONAL REGULATOR HEXR-RELATED"/>
    <property type="match status" value="1"/>
</dbReference>
<dbReference type="OrthoDB" id="3684496at2"/>
<proteinExistence type="predicted"/>
<dbReference type="InterPro" id="IPR046348">
    <property type="entry name" value="SIS_dom_sf"/>
</dbReference>
<accession>A0A1H8U9I1</accession>
<dbReference type="CDD" id="cd05013">
    <property type="entry name" value="SIS_RpiR"/>
    <property type="match status" value="1"/>
</dbReference>
<keyword evidence="7" id="KW-1185">Reference proteome</keyword>
<dbReference type="PROSITE" id="PS51071">
    <property type="entry name" value="HTH_RPIR"/>
    <property type="match status" value="1"/>
</dbReference>
<dbReference type="EMBL" id="FODY01000008">
    <property type="protein sequence ID" value="SEO99890.1"/>
    <property type="molecule type" value="Genomic_DNA"/>
</dbReference>
<evidence type="ECO:0000313" key="7">
    <source>
        <dbReference type="Proteomes" id="UP000198847"/>
    </source>
</evidence>
<evidence type="ECO:0000256" key="2">
    <source>
        <dbReference type="ARBA" id="ARBA00023125"/>
    </source>
</evidence>
<dbReference type="InterPro" id="IPR035472">
    <property type="entry name" value="RpiR-like_SIS"/>
</dbReference>
<evidence type="ECO:0000256" key="1">
    <source>
        <dbReference type="ARBA" id="ARBA00023015"/>
    </source>
</evidence>
<dbReference type="GO" id="GO:0003677">
    <property type="term" value="F:DNA binding"/>
    <property type="evidence" value="ECO:0007669"/>
    <property type="project" value="UniProtKB-KW"/>
</dbReference>
<dbReference type="GO" id="GO:0003700">
    <property type="term" value="F:DNA-binding transcription factor activity"/>
    <property type="evidence" value="ECO:0007669"/>
    <property type="project" value="InterPro"/>
</dbReference>
<dbReference type="PROSITE" id="PS51464">
    <property type="entry name" value="SIS"/>
    <property type="match status" value="1"/>
</dbReference>
<dbReference type="GO" id="GO:1901135">
    <property type="term" value="P:carbohydrate derivative metabolic process"/>
    <property type="evidence" value="ECO:0007669"/>
    <property type="project" value="InterPro"/>
</dbReference>
<protein>
    <submittedName>
        <fullName evidence="6">DNA-binding transcriptional regulator, MurR/RpiR family, contains HTH and SIS domains</fullName>
    </submittedName>
</protein>